<dbReference type="EMBL" id="JANHOG010001389">
    <property type="protein sequence ID" value="KAJ3537892.1"/>
    <property type="molecule type" value="Genomic_DNA"/>
</dbReference>
<comment type="caution">
    <text evidence="1">The sequence shown here is derived from an EMBL/GenBank/DDBJ whole genome shotgun (WGS) entry which is preliminary data.</text>
</comment>
<organism evidence="1 2">
    <name type="scientific">Phlebia brevispora</name>
    <dbReference type="NCBI Taxonomy" id="194682"/>
    <lineage>
        <taxon>Eukaryota</taxon>
        <taxon>Fungi</taxon>
        <taxon>Dikarya</taxon>
        <taxon>Basidiomycota</taxon>
        <taxon>Agaricomycotina</taxon>
        <taxon>Agaricomycetes</taxon>
        <taxon>Polyporales</taxon>
        <taxon>Meruliaceae</taxon>
        <taxon>Phlebia</taxon>
    </lineage>
</organism>
<proteinExistence type="predicted"/>
<gene>
    <name evidence="1" type="ORF">NM688_g6601</name>
</gene>
<evidence type="ECO:0000313" key="1">
    <source>
        <dbReference type="EMBL" id="KAJ3537892.1"/>
    </source>
</evidence>
<sequence>MTVIISPPAPHLSSSHLRKLGMVAAEARSQRKAAKERSDPYGWPTLYGLSIGSTLYITRKITAVVVPRAVRLTPPMSTPSPIAAIVTAYEADLTTLYCVTAALGKPDLFSSSYYVALTLFQLLMNISSHPDTSMNFYCDEDGQLRRGFSLSTDMRSWQAFLYKLCLSVQKRKSTSMPPTAAKIIGLPLIITAVFSALRVFALLNRGYATAACVLLLGLTPVGLTLYDGSRSIYKYADDPVLGSSCFSSSSLSSSVSFKVTTLFADIVALVATWFKTYRHVKQATSIGMDAGFGAVLIQYGTLYFIVICVVNVITLAVAINPSTNGFSSAAAEFITIFPNITISRFLINLRHVDSPGSASDTPSRFSHFSVPNFRVPTLPEIIGNLGESLGDDDAPDEEELDGNAEHCDRCSNEIQVDSVREGVSDIAQVTNGSTGDIEEVARAFTTNS</sequence>
<protein>
    <submittedName>
        <fullName evidence="1">Uncharacterized protein</fullName>
    </submittedName>
</protein>
<accession>A0ACC1SEF0</accession>
<name>A0ACC1SEF0_9APHY</name>
<keyword evidence="2" id="KW-1185">Reference proteome</keyword>
<dbReference type="Proteomes" id="UP001148662">
    <property type="component" value="Unassembled WGS sequence"/>
</dbReference>
<reference evidence="1" key="1">
    <citation type="submission" date="2022-07" db="EMBL/GenBank/DDBJ databases">
        <title>Genome Sequence of Phlebia brevispora.</title>
        <authorList>
            <person name="Buettner E."/>
        </authorList>
    </citation>
    <scope>NUCLEOTIDE SEQUENCE</scope>
    <source>
        <strain evidence="1">MPL23</strain>
    </source>
</reference>
<evidence type="ECO:0000313" key="2">
    <source>
        <dbReference type="Proteomes" id="UP001148662"/>
    </source>
</evidence>